<organism evidence="2 3">
    <name type="scientific">Haemaphysalis longicornis</name>
    <name type="common">Bush tick</name>
    <dbReference type="NCBI Taxonomy" id="44386"/>
    <lineage>
        <taxon>Eukaryota</taxon>
        <taxon>Metazoa</taxon>
        <taxon>Ecdysozoa</taxon>
        <taxon>Arthropoda</taxon>
        <taxon>Chelicerata</taxon>
        <taxon>Arachnida</taxon>
        <taxon>Acari</taxon>
        <taxon>Parasitiformes</taxon>
        <taxon>Ixodida</taxon>
        <taxon>Ixodoidea</taxon>
        <taxon>Ixodidae</taxon>
        <taxon>Haemaphysalinae</taxon>
        <taxon>Haemaphysalis</taxon>
    </lineage>
</organism>
<dbReference type="Pfam" id="PF03184">
    <property type="entry name" value="DDE_1"/>
    <property type="match status" value="1"/>
</dbReference>
<dbReference type="VEuPathDB" id="VectorBase:HLOH_040578"/>
<dbReference type="EMBL" id="JABSTR010003107">
    <property type="protein sequence ID" value="KAH9384776.1"/>
    <property type="molecule type" value="Genomic_DNA"/>
</dbReference>
<sequence length="217" mass="24128">MCYISANVRLSFSKNDWMTSDVLLEWVRRIWGPNRDDVRRVLVLDQAPIHKTDAARKALASKHTDVVFVPGGGTPIVQPADVSWMKPFKDSFRETWASFIRPGVVTPKGNLKKPSRQDVVNFLSKAWAAVSEEVVARSFKRCGISTALDGSEDGELHERLSSAIPPSAALLTTSNSVREEVVYLFLTGPVPLCAEMVNEEAVWEERSLRGRSVMTAL</sequence>
<evidence type="ECO:0000259" key="1">
    <source>
        <dbReference type="Pfam" id="PF03184"/>
    </source>
</evidence>
<dbReference type="Proteomes" id="UP000821853">
    <property type="component" value="Unassembled WGS sequence"/>
</dbReference>
<accession>A0A9J6HD32</accession>
<dbReference type="OMA" id="MCYISAN"/>
<feature type="domain" description="DDE-1" evidence="1">
    <location>
        <begin position="7"/>
        <end position="139"/>
    </location>
</feature>
<dbReference type="AlphaFoldDB" id="A0A9J6HD32"/>
<name>A0A9J6HD32_HAELO</name>
<dbReference type="OrthoDB" id="6494549at2759"/>
<evidence type="ECO:0000313" key="3">
    <source>
        <dbReference type="Proteomes" id="UP000821853"/>
    </source>
</evidence>
<comment type="caution">
    <text evidence="2">The sequence shown here is derived from an EMBL/GenBank/DDBJ whole genome shotgun (WGS) entry which is preliminary data.</text>
</comment>
<keyword evidence="3" id="KW-1185">Reference proteome</keyword>
<dbReference type="GO" id="GO:0003676">
    <property type="term" value="F:nucleic acid binding"/>
    <property type="evidence" value="ECO:0007669"/>
    <property type="project" value="InterPro"/>
</dbReference>
<reference evidence="2 3" key="1">
    <citation type="journal article" date="2020" name="Cell">
        <title>Large-Scale Comparative Analyses of Tick Genomes Elucidate Their Genetic Diversity and Vector Capacities.</title>
        <authorList>
            <consortium name="Tick Genome and Microbiome Consortium (TIGMIC)"/>
            <person name="Jia N."/>
            <person name="Wang J."/>
            <person name="Shi W."/>
            <person name="Du L."/>
            <person name="Sun Y."/>
            <person name="Zhan W."/>
            <person name="Jiang J.F."/>
            <person name="Wang Q."/>
            <person name="Zhang B."/>
            <person name="Ji P."/>
            <person name="Bell-Sakyi L."/>
            <person name="Cui X.M."/>
            <person name="Yuan T.T."/>
            <person name="Jiang B.G."/>
            <person name="Yang W.F."/>
            <person name="Lam T.T."/>
            <person name="Chang Q.C."/>
            <person name="Ding S.J."/>
            <person name="Wang X.J."/>
            <person name="Zhu J.G."/>
            <person name="Ruan X.D."/>
            <person name="Zhao L."/>
            <person name="Wei J.T."/>
            <person name="Ye R.Z."/>
            <person name="Que T.C."/>
            <person name="Du C.H."/>
            <person name="Zhou Y.H."/>
            <person name="Cheng J.X."/>
            <person name="Dai P.F."/>
            <person name="Guo W.B."/>
            <person name="Han X.H."/>
            <person name="Huang E.J."/>
            <person name="Li L.F."/>
            <person name="Wei W."/>
            <person name="Gao Y.C."/>
            <person name="Liu J.Z."/>
            <person name="Shao H.Z."/>
            <person name="Wang X."/>
            <person name="Wang C.C."/>
            <person name="Yang T.C."/>
            <person name="Huo Q.B."/>
            <person name="Li W."/>
            <person name="Chen H.Y."/>
            <person name="Chen S.E."/>
            <person name="Zhou L.G."/>
            <person name="Ni X.B."/>
            <person name="Tian J.H."/>
            <person name="Sheng Y."/>
            <person name="Liu T."/>
            <person name="Pan Y.S."/>
            <person name="Xia L.Y."/>
            <person name="Li J."/>
            <person name="Zhao F."/>
            <person name="Cao W.C."/>
        </authorList>
    </citation>
    <scope>NUCLEOTIDE SEQUENCE [LARGE SCALE GENOMIC DNA]</scope>
    <source>
        <strain evidence="2">HaeL-2018</strain>
    </source>
</reference>
<gene>
    <name evidence="2" type="ORF">HPB48_026789</name>
</gene>
<protein>
    <recommendedName>
        <fullName evidence="1">DDE-1 domain-containing protein</fullName>
    </recommendedName>
</protein>
<dbReference type="InterPro" id="IPR004875">
    <property type="entry name" value="DDE_SF_endonuclease_dom"/>
</dbReference>
<evidence type="ECO:0000313" key="2">
    <source>
        <dbReference type="EMBL" id="KAH9384776.1"/>
    </source>
</evidence>
<proteinExistence type="predicted"/>